<comment type="caution">
    <text evidence="1">The sequence shown here is derived from an EMBL/GenBank/DDBJ whole genome shotgun (WGS) entry which is preliminary data.</text>
</comment>
<dbReference type="AlphaFoldDB" id="A0A841FZ79"/>
<accession>A0A841FZ79</accession>
<protein>
    <submittedName>
        <fullName evidence="1">Uncharacterized protein</fullName>
    </submittedName>
</protein>
<sequence>MAIEYVLETLDSVSAAEATLRHFAAELGVHVEEDGFAQREGLHIMTSVLPADEIETTEFLLGYRDVVSTTFRFLNNTDPALEQRNLDEVVAAVVSFLDSTSDQRGVFTQEGERILLQRLSSEPVVFDSAWREHAFDASPEALDAVEHGHLKTALLQPVLSEDDLETLKSQQESF</sequence>
<keyword evidence="2" id="KW-1185">Reference proteome</keyword>
<dbReference type="RefSeq" id="WP_184790558.1">
    <property type="nucleotide sequence ID" value="NZ_BONT01000054.1"/>
</dbReference>
<dbReference type="InterPro" id="IPR049799">
    <property type="entry name" value="SitI3-like"/>
</dbReference>
<dbReference type="EMBL" id="JACHGT010000013">
    <property type="protein sequence ID" value="MBB6037749.1"/>
    <property type="molecule type" value="Genomic_DNA"/>
</dbReference>
<evidence type="ECO:0000313" key="2">
    <source>
        <dbReference type="Proteomes" id="UP000548476"/>
    </source>
</evidence>
<name>A0A841FZ79_9ACTN</name>
<dbReference type="NCBIfam" id="NF040657">
    <property type="entry name" value="immun_SitI3"/>
    <property type="match status" value="1"/>
</dbReference>
<evidence type="ECO:0000313" key="1">
    <source>
        <dbReference type="EMBL" id="MBB6037749.1"/>
    </source>
</evidence>
<dbReference type="Proteomes" id="UP000548476">
    <property type="component" value="Unassembled WGS sequence"/>
</dbReference>
<organism evidence="1 2">
    <name type="scientific">Phytomonospora endophytica</name>
    <dbReference type="NCBI Taxonomy" id="714109"/>
    <lineage>
        <taxon>Bacteria</taxon>
        <taxon>Bacillati</taxon>
        <taxon>Actinomycetota</taxon>
        <taxon>Actinomycetes</taxon>
        <taxon>Micromonosporales</taxon>
        <taxon>Micromonosporaceae</taxon>
        <taxon>Phytomonospora</taxon>
    </lineage>
</organism>
<reference evidence="1 2" key="1">
    <citation type="submission" date="2020-08" db="EMBL/GenBank/DDBJ databases">
        <title>Genomic Encyclopedia of Type Strains, Phase IV (KMG-IV): sequencing the most valuable type-strain genomes for metagenomic binning, comparative biology and taxonomic classification.</title>
        <authorList>
            <person name="Goeker M."/>
        </authorList>
    </citation>
    <scope>NUCLEOTIDE SEQUENCE [LARGE SCALE GENOMIC DNA]</scope>
    <source>
        <strain evidence="1 2">YIM 65646</strain>
    </source>
</reference>
<gene>
    <name evidence="1" type="ORF">HNR73_005627</name>
</gene>
<proteinExistence type="predicted"/>